<dbReference type="InterPro" id="IPR000700">
    <property type="entry name" value="PAS-assoc_C"/>
</dbReference>
<dbReference type="PANTHER" id="PTHR43304">
    <property type="entry name" value="PHYTOCHROME-LIKE PROTEIN CPH1"/>
    <property type="match status" value="1"/>
</dbReference>
<feature type="domain" description="Histidine kinase" evidence="6">
    <location>
        <begin position="425"/>
        <end position="608"/>
    </location>
</feature>
<evidence type="ECO:0000256" key="5">
    <source>
        <dbReference type="ARBA" id="ARBA00022777"/>
    </source>
</evidence>
<dbReference type="NCBIfam" id="TIGR00229">
    <property type="entry name" value="sensory_box"/>
    <property type="match status" value="1"/>
</dbReference>
<dbReference type="SMART" id="SM00388">
    <property type="entry name" value="HisKA"/>
    <property type="match status" value="1"/>
</dbReference>
<keyword evidence="3" id="KW-0597">Phosphoprotein</keyword>
<dbReference type="PROSITE" id="PS50113">
    <property type="entry name" value="PAC"/>
    <property type="match status" value="1"/>
</dbReference>
<dbReference type="PROSITE" id="PS50109">
    <property type="entry name" value="HIS_KIN"/>
    <property type="match status" value="1"/>
</dbReference>
<dbReference type="SMART" id="SM00387">
    <property type="entry name" value="HATPase_c"/>
    <property type="match status" value="1"/>
</dbReference>
<evidence type="ECO:0000259" key="6">
    <source>
        <dbReference type="PROSITE" id="PS50109"/>
    </source>
</evidence>
<dbReference type="InterPro" id="IPR003661">
    <property type="entry name" value="HisK_dim/P_dom"/>
</dbReference>
<gene>
    <name evidence="8" type="ORF">HSEST_2421</name>
</gene>
<keyword evidence="4" id="KW-0808">Transferase</keyword>
<dbReference type="SUPFAM" id="SSF55785">
    <property type="entry name" value="PYP-like sensor domain (PAS domain)"/>
    <property type="match status" value="1"/>
</dbReference>
<dbReference type="InterPro" id="IPR029016">
    <property type="entry name" value="GAF-like_dom_sf"/>
</dbReference>
<dbReference type="AlphaFoldDB" id="A0A897NSV2"/>
<dbReference type="EC" id="2.7.13.3" evidence="2"/>
<dbReference type="InterPro" id="IPR036890">
    <property type="entry name" value="HATPase_C_sf"/>
</dbReference>
<evidence type="ECO:0000256" key="3">
    <source>
        <dbReference type="ARBA" id="ARBA00022553"/>
    </source>
</evidence>
<dbReference type="Gene3D" id="1.10.287.130">
    <property type="match status" value="1"/>
</dbReference>
<organism evidence="8 9">
    <name type="scientific">Halapricum desulfuricans</name>
    <dbReference type="NCBI Taxonomy" id="2841257"/>
    <lineage>
        <taxon>Archaea</taxon>
        <taxon>Methanobacteriati</taxon>
        <taxon>Methanobacteriota</taxon>
        <taxon>Stenosarchaea group</taxon>
        <taxon>Halobacteria</taxon>
        <taxon>Halobacteriales</taxon>
        <taxon>Haloarculaceae</taxon>
        <taxon>Halapricum</taxon>
    </lineage>
</organism>
<dbReference type="CDD" id="cd00130">
    <property type="entry name" value="PAS"/>
    <property type="match status" value="1"/>
</dbReference>
<dbReference type="InterPro" id="IPR000014">
    <property type="entry name" value="PAS"/>
</dbReference>
<proteinExistence type="predicted"/>
<protein>
    <recommendedName>
        <fullName evidence="2">histidine kinase</fullName>
        <ecNumber evidence="2">2.7.13.3</ecNumber>
    </recommendedName>
</protein>
<sequence length="616" mass="67532">MPPDSEAPGTVVLVDPDGRLEPIADALTAAIDDVRTVGRADAIESVAEPIACVLVAHDPRDGEERIDGIEAMATARDRLEDVPVGVYALDQRRETVTDLCEAGADTVVRVPPERQSLLVDRIRHLAGVAENEPLGTQFQSFLDHYPNQVYFKDRNSRFVNATQNESVESSGLDRQQVIGLTDYDIYERSLADKLFEEEQRLLETEEPIKEKIEHFTEGGEDRWISTTKVPRYDEDGQLLGLVGNVRDITSIKQQERAMATLHDVSRRLVRAESRQEVGEAAVEIATEIEQLPKARIDLFDPEDGGLRTVAETDSVDWNEQSFRHTAATRTPRYRADAGEFVSVEVDEHEHRELELPGDIDAVCGLRLPVGEHGVLGVDSGGETLDPFTVELAHVLASNVEAALDRAQQERRLTAQSERLEEFAALSSHELRNRLQIALGTAERARAEDDLGAIEEVIETLSRMNRLVSQLLTLARTGSVTRSTESIALSGIAERAWDVAGRGGMSLAIEDDAVVTADRDALLEVFEMLFRAIVDATGSRHVRVGTLPDGFCIEDDGSAVDPADLFEPTHSDGGPAGDSIYLVSAIADAHGWDIEVEPSDGGGTRFAFRGVDIAHVE</sequence>
<evidence type="ECO:0000313" key="8">
    <source>
        <dbReference type="EMBL" id="QSG15932.1"/>
    </source>
</evidence>
<dbReference type="RefSeq" id="WP_229121180.1">
    <property type="nucleotide sequence ID" value="NZ_CP064791.1"/>
</dbReference>
<accession>A0A897NSV2</accession>
<dbReference type="Pfam" id="PF08448">
    <property type="entry name" value="PAS_4"/>
    <property type="match status" value="1"/>
</dbReference>
<dbReference type="InterPro" id="IPR003594">
    <property type="entry name" value="HATPase_dom"/>
</dbReference>
<dbReference type="PANTHER" id="PTHR43304:SF1">
    <property type="entry name" value="PAC DOMAIN-CONTAINING PROTEIN"/>
    <property type="match status" value="1"/>
</dbReference>
<dbReference type="SUPFAM" id="SSF55874">
    <property type="entry name" value="ATPase domain of HSP90 chaperone/DNA topoisomerase II/histidine kinase"/>
    <property type="match status" value="1"/>
</dbReference>
<dbReference type="InterPro" id="IPR013656">
    <property type="entry name" value="PAS_4"/>
</dbReference>
<dbReference type="Proteomes" id="UP000663292">
    <property type="component" value="Chromosome"/>
</dbReference>
<evidence type="ECO:0000259" key="7">
    <source>
        <dbReference type="PROSITE" id="PS50113"/>
    </source>
</evidence>
<evidence type="ECO:0000256" key="4">
    <source>
        <dbReference type="ARBA" id="ARBA00022679"/>
    </source>
</evidence>
<dbReference type="InterPro" id="IPR035965">
    <property type="entry name" value="PAS-like_dom_sf"/>
</dbReference>
<dbReference type="InterPro" id="IPR052162">
    <property type="entry name" value="Sensor_kinase/Photoreceptor"/>
</dbReference>
<evidence type="ECO:0000256" key="1">
    <source>
        <dbReference type="ARBA" id="ARBA00000085"/>
    </source>
</evidence>
<dbReference type="CDD" id="cd00082">
    <property type="entry name" value="HisKA"/>
    <property type="match status" value="1"/>
</dbReference>
<dbReference type="Gene3D" id="3.30.450.20">
    <property type="entry name" value="PAS domain"/>
    <property type="match status" value="1"/>
</dbReference>
<keyword evidence="5 8" id="KW-0418">Kinase</keyword>
<feature type="domain" description="PAC" evidence="7">
    <location>
        <begin position="206"/>
        <end position="260"/>
    </location>
</feature>
<dbReference type="InterPro" id="IPR005467">
    <property type="entry name" value="His_kinase_dom"/>
</dbReference>
<evidence type="ECO:0000313" key="9">
    <source>
        <dbReference type="Proteomes" id="UP000663292"/>
    </source>
</evidence>
<dbReference type="Pfam" id="PF00512">
    <property type="entry name" value="HisKA"/>
    <property type="match status" value="1"/>
</dbReference>
<dbReference type="SUPFAM" id="SSF55781">
    <property type="entry name" value="GAF domain-like"/>
    <property type="match status" value="1"/>
</dbReference>
<evidence type="ECO:0000256" key="2">
    <source>
        <dbReference type="ARBA" id="ARBA00012438"/>
    </source>
</evidence>
<dbReference type="Gene3D" id="3.30.450.40">
    <property type="match status" value="1"/>
</dbReference>
<dbReference type="InterPro" id="IPR036097">
    <property type="entry name" value="HisK_dim/P_sf"/>
</dbReference>
<dbReference type="EMBL" id="CP064791">
    <property type="protein sequence ID" value="QSG15932.1"/>
    <property type="molecule type" value="Genomic_DNA"/>
</dbReference>
<dbReference type="Gene3D" id="3.30.565.10">
    <property type="entry name" value="Histidine kinase-like ATPase, C-terminal domain"/>
    <property type="match status" value="1"/>
</dbReference>
<comment type="catalytic activity">
    <reaction evidence="1">
        <text>ATP + protein L-histidine = ADP + protein N-phospho-L-histidine.</text>
        <dbReference type="EC" id="2.7.13.3"/>
    </reaction>
</comment>
<dbReference type="GeneID" id="68859056"/>
<name>A0A897NSV2_9EURY</name>
<reference evidence="8 9" key="1">
    <citation type="submission" date="2020-11" db="EMBL/GenBank/DDBJ databases">
        <title>Carbohydrate-dependent, anaerobic sulfur respiration: A novel catabolism in halophilic archaea.</title>
        <authorList>
            <person name="Sorokin D.Y."/>
            <person name="Messina E."/>
            <person name="Smedile F."/>
            <person name="La Cono V."/>
            <person name="Hallsworth J.E."/>
            <person name="Yakimov M.M."/>
        </authorList>
    </citation>
    <scope>NUCLEOTIDE SEQUENCE [LARGE SCALE GENOMIC DNA]</scope>
    <source>
        <strain evidence="8 9">HSR-Est</strain>
    </source>
</reference>
<dbReference type="SUPFAM" id="SSF47384">
    <property type="entry name" value="Homodimeric domain of signal transducing histidine kinase"/>
    <property type="match status" value="1"/>
</dbReference>
<dbReference type="GO" id="GO:0000155">
    <property type="term" value="F:phosphorelay sensor kinase activity"/>
    <property type="evidence" value="ECO:0007669"/>
    <property type="project" value="InterPro"/>
</dbReference>
<keyword evidence="9" id="KW-1185">Reference proteome</keyword>